<accession>A0ABT6NF17</accession>
<comment type="caution">
    <text evidence="1">The sequence shown here is derived from an EMBL/GenBank/DDBJ whole genome shotgun (WGS) entry which is preliminary data.</text>
</comment>
<name>A0ABT6NF17_9FIRM</name>
<reference evidence="1 2" key="1">
    <citation type="submission" date="2023-04" db="EMBL/GenBank/DDBJ databases">
        <title>Fusibacter bizertensis strain WBS, isolated from littoral bottom sediments of the Arctic seas - biochemical and genomic analysis.</title>
        <authorList>
            <person name="Brioukhanov A.L."/>
        </authorList>
    </citation>
    <scope>NUCLEOTIDE SEQUENCE [LARGE SCALE GENOMIC DNA]</scope>
    <source>
        <strain evidence="1 2">WBS</strain>
    </source>
</reference>
<keyword evidence="2" id="KW-1185">Reference proteome</keyword>
<evidence type="ECO:0000313" key="1">
    <source>
        <dbReference type="EMBL" id="MDH8679014.1"/>
    </source>
</evidence>
<proteinExistence type="predicted"/>
<dbReference type="RefSeq" id="WP_281094910.1">
    <property type="nucleotide sequence ID" value="NZ_JARYZI010000008.1"/>
</dbReference>
<protein>
    <submittedName>
        <fullName evidence="1">Uncharacterized protein</fullName>
    </submittedName>
</protein>
<dbReference type="Proteomes" id="UP001158045">
    <property type="component" value="Unassembled WGS sequence"/>
</dbReference>
<sequence length="83" mass="9905">MEIITDYIVELDSLELRNLDNMSKEWLFLLHLNNISTYQDLSIEFGNFLLEKMTIKAKELDMIVRLPNLELIYNWISEACHKN</sequence>
<dbReference type="EMBL" id="JARYZI010000008">
    <property type="protein sequence ID" value="MDH8679014.1"/>
    <property type="molecule type" value="Genomic_DNA"/>
</dbReference>
<evidence type="ECO:0000313" key="2">
    <source>
        <dbReference type="Proteomes" id="UP001158045"/>
    </source>
</evidence>
<organism evidence="1 2">
    <name type="scientific">Fusibacter bizertensis</name>
    <dbReference type="NCBI Taxonomy" id="1488331"/>
    <lineage>
        <taxon>Bacteria</taxon>
        <taxon>Bacillati</taxon>
        <taxon>Bacillota</taxon>
        <taxon>Clostridia</taxon>
        <taxon>Eubacteriales</taxon>
        <taxon>Eubacteriales Family XII. Incertae Sedis</taxon>
        <taxon>Fusibacter</taxon>
    </lineage>
</organism>
<gene>
    <name evidence="1" type="ORF">QE109_12710</name>
</gene>